<keyword evidence="7" id="KW-1185">Reference proteome</keyword>
<keyword evidence="2 6" id="KW-0238">DNA-binding</keyword>
<keyword evidence="3" id="KW-0804">Transcription</keyword>
<name>A0ABU8B5R6_9BRAD</name>
<evidence type="ECO:0000256" key="1">
    <source>
        <dbReference type="ARBA" id="ARBA00023015"/>
    </source>
</evidence>
<accession>A0ABU8B5R6</accession>
<dbReference type="InterPro" id="IPR029016">
    <property type="entry name" value="GAF-like_dom_sf"/>
</dbReference>
<dbReference type="GO" id="GO:0003677">
    <property type="term" value="F:DNA binding"/>
    <property type="evidence" value="ECO:0007669"/>
    <property type="project" value="UniProtKB-KW"/>
</dbReference>
<dbReference type="Pfam" id="PF01614">
    <property type="entry name" value="IclR_C"/>
    <property type="match status" value="1"/>
</dbReference>
<dbReference type="Gene3D" id="3.30.450.40">
    <property type="match status" value="1"/>
</dbReference>
<evidence type="ECO:0000256" key="3">
    <source>
        <dbReference type="ARBA" id="ARBA00023163"/>
    </source>
</evidence>
<dbReference type="SUPFAM" id="SSF46785">
    <property type="entry name" value="Winged helix' DNA-binding domain"/>
    <property type="match status" value="1"/>
</dbReference>
<evidence type="ECO:0000313" key="6">
    <source>
        <dbReference type="EMBL" id="MEH2553886.1"/>
    </source>
</evidence>
<evidence type="ECO:0000313" key="7">
    <source>
        <dbReference type="Proteomes" id="UP001364224"/>
    </source>
</evidence>
<dbReference type="EMBL" id="JAZHRV010000001">
    <property type="protein sequence ID" value="MEH2553886.1"/>
    <property type="molecule type" value="Genomic_DNA"/>
</dbReference>
<organism evidence="6 7">
    <name type="scientific">Bradyrhizobium algeriense</name>
    <dbReference type="NCBI Taxonomy" id="634784"/>
    <lineage>
        <taxon>Bacteria</taxon>
        <taxon>Pseudomonadati</taxon>
        <taxon>Pseudomonadota</taxon>
        <taxon>Alphaproteobacteria</taxon>
        <taxon>Hyphomicrobiales</taxon>
        <taxon>Nitrobacteraceae</taxon>
        <taxon>Bradyrhizobium</taxon>
    </lineage>
</organism>
<dbReference type="Proteomes" id="UP001364224">
    <property type="component" value="Unassembled WGS sequence"/>
</dbReference>
<feature type="domain" description="IclR-ED" evidence="5">
    <location>
        <begin position="66"/>
        <end position="249"/>
    </location>
</feature>
<dbReference type="PANTHER" id="PTHR30136:SF24">
    <property type="entry name" value="HTH-TYPE TRANSCRIPTIONAL REPRESSOR ALLR"/>
    <property type="match status" value="1"/>
</dbReference>
<proteinExistence type="predicted"/>
<evidence type="ECO:0000259" key="5">
    <source>
        <dbReference type="PROSITE" id="PS51078"/>
    </source>
</evidence>
<dbReference type="PROSITE" id="PS51078">
    <property type="entry name" value="ICLR_ED"/>
    <property type="match status" value="1"/>
</dbReference>
<dbReference type="Pfam" id="PF09339">
    <property type="entry name" value="HTH_IclR"/>
    <property type="match status" value="1"/>
</dbReference>
<dbReference type="InterPro" id="IPR014757">
    <property type="entry name" value="Tscrpt_reg_IclR_C"/>
</dbReference>
<dbReference type="SUPFAM" id="SSF55781">
    <property type="entry name" value="GAF domain-like"/>
    <property type="match status" value="1"/>
</dbReference>
<sequence length="254" mass="27783">MKPTNSLERVLAVLEVFSEERLEWTPEDLMRELGYSRPTLYRYLKILKDAGFLMSTRNSGVTLGPKVVEMDYLTRRSDPLVLHGVPYLKELTAAHSCTAMVLRWYGNKILCVASESSTKNPISSYPRGRPMPLGRGAIARSIMALLPRPRLVPLVERNLADLRSVGLGNTAADVLKSLKKVRKAGFAVAYGEVTPGAVGIAAPIFDDRHYPIASVCVTIAGNLVTGAQIDQIGAEVRRVALQISADQASVRPKI</sequence>
<dbReference type="RefSeq" id="WP_334478456.1">
    <property type="nucleotide sequence ID" value="NZ_JAZHRV010000001.1"/>
</dbReference>
<dbReference type="InterPro" id="IPR036388">
    <property type="entry name" value="WH-like_DNA-bd_sf"/>
</dbReference>
<comment type="caution">
    <text evidence="6">The sequence shown here is derived from an EMBL/GenBank/DDBJ whole genome shotgun (WGS) entry which is preliminary data.</text>
</comment>
<gene>
    <name evidence="6" type="ORF">V1286_001415</name>
</gene>
<dbReference type="SMART" id="SM00346">
    <property type="entry name" value="HTH_ICLR"/>
    <property type="match status" value="1"/>
</dbReference>
<dbReference type="InterPro" id="IPR050707">
    <property type="entry name" value="HTH_MetabolicPath_Reg"/>
</dbReference>
<dbReference type="InterPro" id="IPR005471">
    <property type="entry name" value="Tscrpt_reg_IclR_N"/>
</dbReference>
<evidence type="ECO:0000259" key="4">
    <source>
        <dbReference type="PROSITE" id="PS51077"/>
    </source>
</evidence>
<feature type="domain" description="HTH iclR-type" evidence="4">
    <location>
        <begin position="4"/>
        <end position="65"/>
    </location>
</feature>
<evidence type="ECO:0000256" key="2">
    <source>
        <dbReference type="ARBA" id="ARBA00023125"/>
    </source>
</evidence>
<reference evidence="6 7" key="1">
    <citation type="submission" date="2024-02" db="EMBL/GenBank/DDBJ databases">
        <title>Adaptive strategies in a cosmopolitan and abundant soil bacterium.</title>
        <authorList>
            <person name="Carini P."/>
        </authorList>
    </citation>
    <scope>NUCLEOTIDE SEQUENCE [LARGE SCALE GENOMIC DNA]</scope>
    <source>
        <strain evidence="6 7">AZCC 1608</strain>
    </source>
</reference>
<protein>
    <submittedName>
        <fullName evidence="6">DNA-binding IclR family transcriptional regulator</fullName>
    </submittedName>
</protein>
<dbReference type="InterPro" id="IPR036390">
    <property type="entry name" value="WH_DNA-bd_sf"/>
</dbReference>
<dbReference type="PROSITE" id="PS51077">
    <property type="entry name" value="HTH_ICLR"/>
    <property type="match status" value="1"/>
</dbReference>
<keyword evidence="1" id="KW-0805">Transcription regulation</keyword>
<dbReference type="Gene3D" id="1.10.10.10">
    <property type="entry name" value="Winged helix-like DNA-binding domain superfamily/Winged helix DNA-binding domain"/>
    <property type="match status" value="1"/>
</dbReference>
<dbReference type="PANTHER" id="PTHR30136">
    <property type="entry name" value="HELIX-TURN-HELIX TRANSCRIPTIONAL REGULATOR, ICLR FAMILY"/>
    <property type="match status" value="1"/>
</dbReference>